<dbReference type="Pfam" id="PF13407">
    <property type="entry name" value="Peripla_BP_4"/>
    <property type="match status" value="1"/>
</dbReference>
<evidence type="ECO:0000313" key="6">
    <source>
        <dbReference type="EMBL" id="NEY19533.1"/>
    </source>
</evidence>
<dbReference type="Gene3D" id="3.40.50.2300">
    <property type="match status" value="2"/>
</dbReference>
<dbReference type="PANTHER" id="PTHR46847:SF1">
    <property type="entry name" value="D-ALLOSE-BINDING PERIPLASMIC PROTEIN-RELATED"/>
    <property type="match status" value="1"/>
</dbReference>
<protein>
    <submittedName>
        <fullName evidence="6">Substrate-binding domain-containing protein</fullName>
    </submittedName>
</protein>
<feature type="domain" description="Periplasmic binding protein" evidence="5">
    <location>
        <begin position="42"/>
        <end position="339"/>
    </location>
</feature>
<keyword evidence="7" id="KW-1185">Reference proteome</keyword>
<comment type="caution">
    <text evidence="6">The sequence shown here is derived from an EMBL/GenBank/DDBJ whole genome shotgun (WGS) entry which is preliminary data.</text>
</comment>
<accession>A0A6M0P4Y8</accession>
<gene>
    <name evidence="6" type="ORF">G4D61_06070</name>
</gene>
<dbReference type="EMBL" id="JAAIWK010000006">
    <property type="protein sequence ID" value="NEY19533.1"/>
    <property type="molecule type" value="Genomic_DNA"/>
</dbReference>
<evidence type="ECO:0000256" key="3">
    <source>
        <dbReference type="ARBA" id="ARBA00022729"/>
    </source>
</evidence>
<sequence length="366" mass="38650">MKKISKKFGFAMVATLISILVLSACGNAKTGASKGDDIRLEVIAKGFQNDYWKAVRTGAEKAAKEEGVKMNFVGPKDESAISDQVEMLNDAINKNPSAVALAALDTNAELDDIEQAMSKNIPIIGFDSGVPNAPKGAIKATASTDNYKAGALAADKTFTAIKKKITAAKKGKPVRIGVLSQEVNSLSITARTSGFIDEMVKDIEKMDGVGKGKVQVTGHDKFANKVKPQNAIAIIEVRIPAEVTDSAGKTEAQALLNKKDLISIYGSNEFAAKSIINADSAIAGGRIGKNKVIAVGFDSGTLQIDAIKSGKFLGSITQNPIAIGYNTVKLAVKAAKGEKVKDVDTGSKWYDKANIDSKEIAPLLYK</sequence>
<feature type="chain" id="PRO_5038853097" evidence="4">
    <location>
        <begin position="24"/>
        <end position="366"/>
    </location>
</feature>
<evidence type="ECO:0000256" key="2">
    <source>
        <dbReference type="ARBA" id="ARBA00007639"/>
    </source>
</evidence>
<dbReference type="CDD" id="cd20005">
    <property type="entry name" value="PBP1_ABC_sugar_binding-like"/>
    <property type="match status" value="1"/>
</dbReference>
<feature type="signal peptide" evidence="4">
    <location>
        <begin position="1"/>
        <end position="23"/>
    </location>
</feature>
<organism evidence="6 7">
    <name type="scientific">Heyndrickxia ginsengihumi</name>
    <dbReference type="NCBI Taxonomy" id="363870"/>
    <lineage>
        <taxon>Bacteria</taxon>
        <taxon>Bacillati</taxon>
        <taxon>Bacillota</taxon>
        <taxon>Bacilli</taxon>
        <taxon>Bacillales</taxon>
        <taxon>Bacillaceae</taxon>
        <taxon>Heyndrickxia</taxon>
    </lineage>
</organism>
<evidence type="ECO:0000256" key="1">
    <source>
        <dbReference type="ARBA" id="ARBA00004196"/>
    </source>
</evidence>
<dbReference type="InterPro" id="IPR028082">
    <property type="entry name" value="Peripla_BP_I"/>
</dbReference>
<dbReference type="GO" id="GO:0030313">
    <property type="term" value="C:cell envelope"/>
    <property type="evidence" value="ECO:0007669"/>
    <property type="project" value="UniProtKB-SubCell"/>
</dbReference>
<dbReference type="PROSITE" id="PS51257">
    <property type="entry name" value="PROKAR_LIPOPROTEIN"/>
    <property type="match status" value="1"/>
</dbReference>
<reference evidence="6 7" key="2">
    <citation type="submission" date="2020-03" db="EMBL/GenBank/DDBJ databases">
        <title>Bacillus aquiflavi sp. nov., isolated from yellow water of strong flavor Chinese baijiu in Yibin region of China.</title>
        <authorList>
            <person name="Xie J."/>
        </authorList>
    </citation>
    <scope>NUCLEOTIDE SEQUENCE [LARGE SCALE GENOMIC DNA]</scope>
    <source>
        <strain evidence="6 7">Gsoil 114</strain>
    </source>
</reference>
<reference evidence="6 7" key="1">
    <citation type="submission" date="2020-02" db="EMBL/GenBank/DDBJ databases">
        <authorList>
            <person name="Feng H."/>
        </authorList>
    </citation>
    <scope>NUCLEOTIDE SEQUENCE [LARGE SCALE GENOMIC DNA]</scope>
    <source>
        <strain evidence="6 7">Gsoil 114</strain>
    </source>
</reference>
<evidence type="ECO:0000313" key="7">
    <source>
        <dbReference type="Proteomes" id="UP000476934"/>
    </source>
</evidence>
<dbReference type="InterPro" id="IPR025997">
    <property type="entry name" value="SBP_2_dom"/>
</dbReference>
<dbReference type="GO" id="GO:0030246">
    <property type="term" value="F:carbohydrate binding"/>
    <property type="evidence" value="ECO:0007669"/>
    <property type="project" value="UniProtKB-ARBA"/>
</dbReference>
<dbReference type="OrthoDB" id="9800520at2"/>
<comment type="similarity">
    <text evidence="2">Belongs to the bacterial solute-binding protein 2 family.</text>
</comment>
<dbReference type="PANTHER" id="PTHR46847">
    <property type="entry name" value="D-ALLOSE-BINDING PERIPLASMIC PROTEIN-RELATED"/>
    <property type="match status" value="1"/>
</dbReference>
<dbReference type="RefSeq" id="WP_152604359.1">
    <property type="nucleotide sequence ID" value="NZ_JAAIWK010000006.1"/>
</dbReference>
<evidence type="ECO:0000256" key="4">
    <source>
        <dbReference type="SAM" id="SignalP"/>
    </source>
</evidence>
<proteinExistence type="inferred from homology"/>
<dbReference type="Proteomes" id="UP000476934">
    <property type="component" value="Unassembled WGS sequence"/>
</dbReference>
<name>A0A6M0P4Y8_9BACI</name>
<dbReference type="SUPFAM" id="SSF53822">
    <property type="entry name" value="Periplasmic binding protein-like I"/>
    <property type="match status" value="1"/>
</dbReference>
<comment type="subcellular location">
    <subcellularLocation>
        <location evidence="1">Cell envelope</location>
    </subcellularLocation>
</comment>
<evidence type="ECO:0000259" key="5">
    <source>
        <dbReference type="Pfam" id="PF13407"/>
    </source>
</evidence>
<keyword evidence="3 4" id="KW-0732">Signal</keyword>
<dbReference type="AlphaFoldDB" id="A0A6M0P4Y8"/>